<sequence>MCSCECPSPFHQCRGHPNRCISPIWVCDRNEDCPEGDDEEHCGFWGKKKTLPPALICPVKHQLCRGTINDCVPLEYLCDTEKDCPEGDDEENCFGRLATNDQ</sequence>
<dbReference type="PRINTS" id="PR00261">
    <property type="entry name" value="LDLRECEPTOR"/>
</dbReference>
<evidence type="ECO:0000256" key="1">
    <source>
        <dbReference type="ARBA" id="ARBA00023157"/>
    </source>
</evidence>
<protein>
    <submittedName>
        <fullName evidence="3">Low-density lipoprotein receptor</fullName>
    </submittedName>
</protein>
<reference evidence="3 4" key="1">
    <citation type="journal article" date="2021" name="Elife">
        <title>Chloroplast acquisition without the gene transfer in kleptoplastic sea slugs, Plakobranchus ocellatus.</title>
        <authorList>
            <person name="Maeda T."/>
            <person name="Takahashi S."/>
            <person name="Yoshida T."/>
            <person name="Shimamura S."/>
            <person name="Takaki Y."/>
            <person name="Nagai Y."/>
            <person name="Toyoda A."/>
            <person name="Suzuki Y."/>
            <person name="Arimoto A."/>
            <person name="Ishii H."/>
            <person name="Satoh N."/>
            <person name="Nishiyama T."/>
            <person name="Hasebe M."/>
            <person name="Maruyama T."/>
            <person name="Minagawa J."/>
            <person name="Obokata J."/>
            <person name="Shigenobu S."/>
        </authorList>
    </citation>
    <scope>NUCLEOTIDE SEQUENCE [LARGE SCALE GENOMIC DNA]</scope>
</reference>
<keyword evidence="3" id="KW-0449">Lipoprotein</keyword>
<keyword evidence="1 2" id="KW-1015">Disulfide bond</keyword>
<dbReference type="Pfam" id="PF00057">
    <property type="entry name" value="Ldl_recept_a"/>
    <property type="match status" value="2"/>
</dbReference>
<feature type="disulfide bond" evidence="2">
    <location>
        <begin position="78"/>
        <end position="93"/>
    </location>
</feature>
<dbReference type="SMART" id="SM00192">
    <property type="entry name" value="LDLa"/>
    <property type="match status" value="2"/>
</dbReference>
<organism evidence="3 4">
    <name type="scientific">Elysia marginata</name>
    <dbReference type="NCBI Taxonomy" id="1093978"/>
    <lineage>
        <taxon>Eukaryota</taxon>
        <taxon>Metazoa</taxon>
        <taxon>Spiralia</taxon>
        <taxon>Lophotrochozoa</taxon>
        <taxon>Mollusca</taxon>
        <taxon>Gastropoda</taxon>
        <taxon>Heterobranchia</taxon>
        <taxon>Euthyneura</taxon>
        <taxon>Panpulmonata</taxon>
        <taxon>Sacoglossa</taxon>
        <taxon>Placobranchoidea</taxon>
        <taxon>Plakobranchidae</taxon>
        <taxon>Elysia</taxon>
    </lineage>
</organism>
<proteinExistence type="predicted"/>
<comment type="caution">
    <text evidence="2">Lacks conserved residue(s) required for the propagation of feature annotation.</text>
</comment>
<dbReference type="Gene3D" id="2.40.128.620">
    <property type="match status" value="1"/>
</dbReference>
<dbReference type="InterPro" id="IPR002172">
    <property type="entry name" value="LDrepeatLR_classA_rpt"/>
</dbReference>
<accession>A0AAV4FNA2</accession>
<dbReference type="PROSITE" id="PS01209">
    <property type="entry name" value="LDLRA_1"/>
    <property type="match status" value="2"/>
</dbReference>
<evidence type="ECO:0000256" key="2">
    <source>
        <dbReference type="PROSITE-ProRule" id="PRU00124"/>
    </source>
</evidence>
<dbReference type="InterPro" id="IPR023415">
    <property type="entry name" value="LDLR_class-A_CS"/>
</dbReference>
<dbReference type="Proteomes" id="UP000762676">
    <property type="component" value="Unassembled WGS sequence"/>
</dbReference>
<keyword evidence="4" id="KW-1185">Reference proteome</keyword>
<dbReference type="PROSITE" id="PS50068">
    <property type="entry name" value="LDLRA_2"/>
    <property type="match status" value="2"/>
</dbReference>
<name>A0AAV4FNA2_9GAST</name>
<keyword evidence="3" id="KW-0675">Receptor</keyword>
<evidence type="ECO:0000313" key="4">
    <source>
        <dbReference type="Proteomes" id="UP000762676"/>
    </source>
</evidence>
<dbReference type="EMBL" id="BMAT01004498">
    <property type="protein sequence ID" value="GFR74699.1"/>
    <property type="molecule type" value="Genomic_DNA"/>
</dbReference>
<gene>
    <name evidence="3" type="ORF">ElyMa_002169300</name>
</gene>
<dbReference type="InterPro" id="IPR036055">
    <property type="entry name" value="LDL_receptor-like_sf"/>
</dbReference>
<feature type="disulfide bond" evidence="2">
    <location>
        <begin position="27"/>
        <end position="42"/>
    </location>
</feature>
<comment type="caution">
    <text evidence="3">The sequence shown here is derived from an EMBL/GenBank/DDBJ whole genome shotgun (WGS) entry which is preliminary data.</text>
</comment>
<dbReference type="AlphaFoldDB" id="A0AAV4FNA2"/>
<evidence type="ECO:0000313" key="3">
    <source>
        <dbReference type="EMBL" id="GFR74699.1"/>
    </source>
</evidence>
<dbReference type="SUPFAM" id="SSF57424">
    <property type="entry name" value="LDL receptor-like module"/>
    <property type="match status" value="2"/>
</dbReference>
<dbReference type="CDD" id="cd00112">
    <property type="entry name" value="LDLa"/>
    <property type="match status" value="1"/>
</dbReference>
<dbReference type="Gene3D" id="4.10.400.10">
    <property type="entry name" value="Low-density Lipoprotein Receptor"/>
    <property type="match status" value="1"/>
</dbReference>